<dbReference type="AlphaFoldDB" id="A0A6A6V1V1"/>
<keyword evidence="7" id="KW-0808">Transferase</keyword>
<dbReference type="HAMAP" id="MF_00160">
    <property type="entry name" value="SerC_aminotrans_5"/>
    <property type="match status" value="1"/>
</dbReference>
<dbReference type="EC" id="2.6.1.52" evidence="4"/>
<dbReference type="Pfam" id="PF00266">
    <property type="entry name" value="Aminotran_5"/>
    <property type="match status" value="2"/>
</dbReference>
<evidence type="ECO:0000256" key="6">
    <source>
        <dbReference type="ARBA" id="ARBA00022605"/>
    </source>
</evidence>
<dbReference type="GO" id="GO:0030170">
    <property type="term" value="F:pyridoxal phosphate binding"/>
    <property type="evidence" value="ECO:0007669"/>
    <property type="project" value="TreeGrafter"/>
</dbReference>
<dbReference type="Proteomes" id="UP000799440">
    <property type="component" value="Unassembled WGS sequence"/>
</dbReference>
<gene>
    <name evidence="13" type="ORF">M011DRAFT_470359</name>
</gene>
<reference evidence="13" key="1">
    <citation type="journal article" date="2020" name="Stud. Mycol.">
        <title>101 Dothideomycetes genomes: a test case for predicting lifestyles and emergence of pathogens.</title>
        <authorList>
            <person name="Haridas S."/>
            <person name="Albert R."/>
            <person name="Binder M."/>
            <person name="Bloem J."/>
            <person name="Labutti K."/>
            <person name="Salamov A."/>
            <person name="Andreopoulos B."/>
            <person name="Baker S."/>
            <person name="Barry K."/>
            <person name="Bills G."/>
            <person name="Bluhm B."/>
            <person name="Cannon C."/>
            <person name="Castanera R."/>
            <person name="Culley D."/>
            <person name="Daum C."/>
            <person name="Ezra D."/>
            <person name="Gonzalez J."/>
            <person name="Henrissat B."/>
            <person name="Kuo A."/>
            <person name="Liang C."/>
            <person name="Lipzen A."/>
            <person name="Lutzoni F."/>
            <person name="Magnuson J."/>
            <person name="Mondo S."/>
            <person name="Nolan M."/>
            <person name="Ohm R."/>
            <person name="Pangilinan J."/>
            <person name="Park H.-J."/>
            <person name="Ramirez L."/>
            <person name="Alfaro M."/>
            <person name="Sun H."/>
            <person name="Tritt A."/>
            <person name="Yoshinaga Y."/>
            <person name="Zwiers L.-H."/>
            <person name="Turgeon B."/>
            <person name="Goodwin S."/>
            <person name="Spatafora J."/>
            <person name="Crous P."/>
            <person name="Grigoriev I."/>
        </authorList>
    </citation>
    <scope>NUCLEOTIDE SEQUENCE</scope>
    <source>
        <strain evidence="13">CBS 119925</strain>
    </source>
</reference>
<protein>
    <recommendedName>
        <fullName evidence="4">phosphoserine transaminase</fullName>
        <ecNumber evidence="4">2.6.1.52</ecNumber>
    </recommendedName>
</protein>
<dbReference type="Gene3D" id="3.90.1150.10">
    <property type="entry name" value="Aspartate Aminotransferase, domain 1"/>
    <property type="match status" value="1"/>
</dbReference>
<dbReference type="NCBIfam" id="NF003764">
    <property type="entry name" value="PRK05355.1"/>
    <property type="match status" value="1"/>
</dbReference>
<evidence type="ECO:0000313" key="14">
    <source>
        <dbReference type="Proteomes" id="UP000799440"/>
    </source>
</evidence>
<comment type="pathway">
    <text evidence="2">Amino-acid biosynthesis; L-serine biosynthesis; L-serine from 3-phospho-D-glycerate: step 2/3.</text>
</comment>
<comment type="catalytic activity">
    <reaction evidence="11">
        <text>O-phospho-L-serine + 2-oxoglutarate = 3-phosphooxypyruvate + L-glutamate</text>
        <dbReference type="Rhea" id="RHEA:14329"/>
        <dbReference type="ChEBI" id="CHEBI:16810"/>
        <dbReference type="ChEBI" id="CHEBI:18110"/>
        <dbReference type="ChEBI" id="CHEBI:29985"/>
        <dbReference type="ChEBI" id="CHEBI:57524"/>
        <dbReference type="EC" id="2.6.1.52"/>
    </reaction>
</comment>
<dbReference type="UniPathway" id="UPA00135">
    <property type="reaction ID" value="UER00197"/>
</dbReference>
<dbReference type="PANTHER" id="PTHR43247:SF1">
    <property type="entry name" value="PHOSPHOSERINE AMINOTRANSFERASE"/>
    <property type="match status" value="1"/>
</dbReference>
<evidence type="ECO:0000256" key="2">
    <source>
        <dbReference type="ARBA" id="ARBA00005099"/>
    </source>
</evidence>
<dbReference type="InterPro" id="IPR000192">
    <property type="entry name" value="Aminotrans_V_dom"/>
</dbReference>
<keyword evidence="5" id="KW-0032">Aminotransferase</keyword>
<evidence type="ECO:0000256" key="5">
    <source>
        <dbReference type="ARBA" id="ARBA00022576"/>
    </source>
</evidence>
<dbReference type="InterPro" id="IPR015424">
    <property type="entry name" value="PyrdxlP-dep_Trfase"/>
</dbReference>
<dbReference type="GO" id="GO:0005737">
    <property type="term" value="C:cytoplasm"/>
    <property type="evidence" value="ECO:0007669"/>
    <property type="project" value="TreeGrafter"/>
</dbReference>
<dbReference type="EMBL" id="MU006588">
    <property type="protein sequence ID" value="KAF2744508.1"/>
    <property type="molecule type" value="Genomic_DNA"/>
</dbReference>
<dbReference type="FunFam" id="3.90.1150.10:FF:000006">
    <property type="entry name" value="Phosphoserine aminotransferase"/>
    <property type="match status" value="1"/>
</dbReference>
<comment type="cofactor">
    <cofactor evidence="1">
        <name>pyridoxal 5'-phosphate</name>
        <dbReference type="ChEBI" id="CHEBI:597326"/>
    </cofactor>
</comment>
<organism evidence="13 14">
    <name type="scientific">Sporormia fimetaria CBS 119925</name>
    <dbReference type="NCBI Taxonomy" id="1340428"/>
    <lineage>
        <taxon>Eukaryota</taxon>
        <taxon>Fungi</taxon>
        <taxon>Dikarya</taxon>
        <taxon>Ascomycota</taxon>
        <taxon>Pezizomycotina</taxon>
        <taxon>Dothideomycetes</taxon>
        <taxon>Pleosporomycetidae</taxon>
        <taxon>Pleosporales</taxon>
        <taxon>Sporormiaceae</taxon>
        <taxon>Sporormia</taxon>
    </lineage>
</organism>
<comment type="catalytic activity">
    <reaction evidence="10">
        <text>4-(phosphooxy)-L-threonine + 2-oxoglutarate = (R)-3-hydroxy-2-oxo-4-phosphooxybutanoate + L-glutamate</text>
        <dbReference type="Rhea" id="RHEA:16573"/>
        <dbReference type="ChEBI" id="CHEBI:16810"/>
        <dbReference type="ChEBI" id="CHEBI:29985"/>
        <dbReference type="ChEBI" id="CHEBI:58452"/>
        <dbReference type="ChEBI" id="CHEBI:58538"/>
        <dbReference type="EC" id="2.6.1.52"/>
    </reaction>
</comment>
<keyword evidence="14" id="KW-1185">Reference proteome</keyword>
<dbReference type="FunFam" id="3.40.640.10:FF:000082">
    <property type="entry name" value="Phosphoserine aminotransferase"/>
    <property type="match status" value="1"/>
</dbReference>
<evidence type="ECO:0000256" key="3">
    <source>
        <dbReference type="ARBA" id="ARBA00006904"/>
    </source>
</evidence>
<keyword evidence="6" id="KW-0028">Amino-acid biosynthesis</keyword>
<evidence type="ECO:0000313" key="13">
    <source>
        <dbReference type="EMBL" id="KAF2744508.1"/>
    </source>
</evidence>
<keyword evidence="9" id="KW-0718">Serine biosynthesis</keyword>
<comment type="similarity">
    <text evidence="3">Belongs to the class-V pyridoxal-phosphate-dependent aminotransferase family. SerC subfamily.</text>
</comment>
<dbReference type="PANTHER" id="PTHR43247">
    <property type="entry name" value="PHOSPHOSERINE AMINOTRANSFERASE"/>
    <property type="match status" value="1"/>
</dbReference>
<proteinExistence type="inferred from homology"/>
<dbReference type="PIRSF" id="PIRSF000525">
    <property type="entry name" value="SerC"/>
    <property type="match status" value="1"/>
</dbReference>
<evidence type="ECO:0000256" key="1">
    <source>
        <dbReference type="ARBA" id="ARBA00001933"/>
    </source>
</evidence>
<evidence type="ECO:0000256" key="8">
    <source>
        <dbReference type="ARBA" id="ARBA00022898"/>
    </source>
</evidence>
<accession>A0A6A6V1V1</accession>
<dbReference type="InterPro" id="IPR015422">
    <property type="entry name" value="PyrdxlP-dep_Trfase_small"/>
</dbReference>
<name>A0A6A6V1V1_9PLEO</name>
<evidence type="ECO:0000256" key="4">
    <source>
        <dbReference type="ARBA" id="ARBA00013030"/>
    </source>
</evidence>
<evidence type="ECO:0000259" key="12">
    <source>
        <dbReference type="Pfam" id="PF00266"/>
    </source>
</evidence>
<evidence type="ECO:0000256" key="9">
    <source>
        <dbReference type="ARBA" id="ARBA00023299"/>
    </source>
</evidence>
<dbReference type="SUPFAM" id="SSF53383">
    <property type="entry name" value="PLP-dependent transferases"/>
    <property type="match status" value="1"/>
</dbReference>
<evidence type="ECO:0000256" key="10">
    <source>
        <dbReference type="ARBA" id="ARBA00047630"/>
    </source>
</evidence>
<dbReference type="InterPro" id="IPR022278">
    <property type="entry name" value="Pser_aminoTfrase"/>
</dbReference>
<evidence type="ECO:0000256" key="11">
    <source>
        <dbReference type="ARBA" id="ARBA00049007"/>
    </source>
</evidence>
<sequence>MVNRSDVHYFGAGPAPLPTHVLEEAAKVLLNFKDKGIGICEISHRSPEANAILADTKQALATLLDIPDDYDILFLQSGGSGEFSAVVYNLVSIWVEKKRAQIAQEVGDDNDEVLKRLRKAVDEELKLDYLVTGSWSLKASQEAARLVGAKHVNVAVDARKSNDGRFGTIPDESTWTLTSREKGGPAFVYFCDNETVDGVEFPQFPKSLVGEDAPWVCADMSSNFISRKVDVRKYAVIFGGAQKNIGNTGIAIVILRKSLLPPVAQYASPDLLRQLNLPVGPIVLDYPTIAKNNSLYNTLPIFDVWVAGQVMASLVDSYGAKRIGGQEEISNDKARLIYDTLDKYPDVYRVVPDKSVRSRMNICFRVHGGDADKEKQFLADAERRGLTGLKGHRSVGGIRASNYNAVSLDGASKLVTFLNDYARGA</sequence>
<dbReference type="GO" id="GO:0006564">
    <property type="term" value="P:L-serine biosynthetic process"/>
    <property type="evidence" value="ECO:0007669"/>
    <property type="project" value="UniProtKB-KW"/>
</dbReference>
<dbReference type="GO" id="GO:0004648">
    <property type="term" value="F:O-phospho-L-serine:2-oxoglutarate aminotransferase activity"/>
    <property type="evidence" value="ECO:0007669"/>
    <property type="project" value="UniProtKB-EC"/>
</dbReference>
<evidence type="ECO:0000256" key="7">
    <source>
        <dbReference type="ARBA" id="ARBA00022679"/>
    </source>
</evidence>
<feature type="domain" description="Aminotransferase class V" evidence="12">
    <location>
        <begin position="9"/>
        <end position="102"/>
    </location>
</feature>
<keyword evidence="8" id="KW-0663">Pyridoxal phosphate</keyword>
<dbReference type="OrthoDB" id="1703350at2759"/>
<dbReference type="Gene3D" id="3.40.640.10">
    <property type="entry name" value="Type I PLP-dependent aspartate aminotransferase-like (Major domain)"/>
    <property type="match status" value="1"/>
</dbReference>
<feature type="domain" description="Aminotransferase class V" evidence="12">
    <location>
        <begin position="113"/>
        <end position="406"/>
    </location>
</feature>
<dbReference type="InterPro" id="IPR015421">
    <property type="entry name" value="PyrdxlP-dep_Trfase_major"/>
</dbReference>